<comment type="caution">
    <text evidence="1">The sequence shown here is derived from an EMBL/GenBank/DDBJ whole genome shotgun (WGS) entry which is preliminary data.</text>
</comment>
<evidence type="ECO:0000313" key="2">
    <source>
        <dbReference type="Proteomes" id="UP001358586"/>
    </source>
</evidence>
<organism evidence="1 2">
    <name type="scientific">Gossypium arboreum</name>
    <name type="common">Tree cotton</name>
    <name type="synonym">Gossypium nanking</name>
    <dbReference type="NCBI Taxonomy" id="29729"/>
    <lineage>
        <taxon>Eukaryota</taxon>
        <taxon>Viridiplantae</taxon>
        <taxon>Streptophyta</taxon>
        <taxon>Embryophyta</taxon>
        <taxon>Tracheophyta</taxon>
        <taxon>Spermatophyta</taxon>
        <taxon>Magnoliopsida</taxon>
        <taxon>eudicotyledons</taxon>
        <taxon>Gunneridae</taxon>
        <taxon>Pentapetalae</taxon>
        <taxon>rosids</taxon>
        <taxon>malvids</taxon>
        <taxon>Malvales</taxon>
        <taxon>Malvaceae</taxon>
        <taxon>Malvoideae</taxon>
        <taxon>Gossypium</taxon>
    </lineage>
</organism>
<accession>A0ABR0N8D5</accession>
<sequence>MRESGLQDKRFMLFQFGKYPLETTQSQTPIFETAWNNKENDSCNQLFEVSLPVSVSFLFLLQVLISQVNQRFRHLMEIVIIIMMMVDDFDGNRLNVLSLSNKRAVQDVKKLMDMVRGTDDMAGSPDEAEMVGKEMSKRGV</sequence>
<gene>
    <name evidence="1" type="ORF">PVK06_040699</name>
</gene>
<name>A0ABR0N8D5_GOSAR</name>
<dbReference type="EMBL" id="JARKNE010000011">
    <property type="protein sequence ID" value="KAK5786072.1"/>
    <property type="molecule type" value="Genomic_DNA"/>
</dbReference>
<proteinExistence type="predicted"/>
<evidence type="ECO:0000313" key="1">
    <source>
        <dbReference type="EMBL" id="KAK5786072.1"/>
    </source>
</evidence>
<dbReference type="Proteomes" id="UP001358586">
    <property type="component" value="Chromosome 11"/>
</dbReference>
<reference evidence="1 2" key="1">
    <citation type="submission" date="2023-03" db="EMBL/GenBank/DDBJ databases">
        <title>WGS of Gossypium arboreum.</title>
        <authorList>
            <person name="Yu D."/>
        </authorList>
    </citation>
    <scope>NUCLEOTIDE SEQUENCE [LARGE SCALE GENOMIC DNA]</scope>
    <source>
        <tissue evidence="1">Leaf</tissue>
    </source>
</reference>
<protein>
    <submittedName>
        <fullName evidence="1">Uncharacterized protein</fullName>
    </submittedName>
</protein>
<keyword evidence="2" id="KW-1185">Reference proteome</keyword>